<dbReference type="AlphaFoldDB" id="A0A382KKL9"/>
<dbReference type="InterPro" id="IPR010230">
    <property type="entry name" value="FeS-cluster_ATPase_SufC"/>
</dbReference>
<sequence length="72" mass="8274">DIDSMKVVAKGVNSSRSEDSSTIIITHYERLLNYLVPDYVHVFFDGTIIKTGNLELANELEKKGYEWLIQKK</sequence>
<proteinExistence type="predicted"/>
<dbReference type="GO" id="GO:0005524">
    <property type="term" value="F:ATP binding"/>
    <property type="evidence" value="ECO:0007669"/>
    <property type="project" value="UniProtKB-KW"/>
</dbReference>
<feature type="non-terminal residue" evidence="3">
    <location>
        <position position="1"/>
    </location>
</feature>
<evidence type="ECO:0000256" key="2">
    <source>
        <dbReference type="ARBA" id="ARBA00022840"/>
    </source>
</evidence>
<organism evidence="3">
    <name type="scientific">marine metagenome</name>
    <dbReference type="NCBI Taxonomy" id="408172"/>
    <lineage>
        <taxon>unclassified sequences</taxon>
        <taxon>metagenomes</taxon>
        <taxon>ecological metagenomes</taxon>
    </lineage>
</organism>
<evidence type="ECO:0008006" key="4">
    <source>
        <dbReference type="Google" id="ProtNLM"/>
    </source>
</evidence>
<gene>
    <name evidence="3" type="ORF">METZ01_LOCUS276085</name>
</gene>
<dbReference type="SUPFAM" id="SSF52540">
    <property type="entry name" value="P-loop containing nucleoside triphosphate hydrolases"/>
    <property type="match status" value="1"/>
</dbReference>
<evidence type="ECO:0000313" key="3">
    <source>
        <dbReference type="EMBL" id="SVC23231.1"/>
    </source>
</evidence>
<keyword evidence="2" id="KW-0067">ATP-binding</keyword>
<evidence type="ECO:0000256" key="1">
    <source>
        <dbReference type="ARBA" id="ARBA00022741"/>
    </source>
</evidence>
<dbReference type="EMBL" id="UINC01080364">
    <property type="protein sequence ID" value="SVC23231.1"/>
    <property type="molecule type" value="Genomic_DNA"/>
</dbReference>
<reference evidence="3" key="1">
    <citation type="submission" date="2018-05" db="EMBL/GenBank/DDBJ databases">
        <authorList>
            <person name="Lanie J.A."/>
            <person name="Ng W.-L."/>
            <person name="Kazmierczak K.M."/>
            <person name="Andrzejewski T.M."/>
            <person name="Davidsen T.M."/>
            <person name="Wayne K.J."/>
            <person name="Tettelin H."/>
            <person name="Glass J.I."/>
            <person name="Rusch D."/>
            <person name="Podicherti R."/>
            <person name="Tsui H.-C.T."/>
            <person name="Winkler M.E."/>
        </authorList>
    </citation>
    <scope>NUCLEOTIDE SEQUENCE</scope>
</reference>
<name>A0A382KKL9_9ZZZZ</name>
<dbReference type="PANTHER" id="PTHR43204">
    <property type="entry name" value="ABC TRANSPORTER I FAMILY MEMBER 6, CHLOROPLASTIC"/>
    <property type="match status" value="1"/>
</dbReference>
<dbReference type="InterPro" id="IPR027417">
    <property type="entry name" value="P-loop_NTPase"/>
</dbReference>
<protein>
    <recommendedName>
        <fullName evidence="4">Fe-S cluster assembly ATPase SufC</fullName>
    </recommendedName>
</protein>
<dbReference type="PANTHER" id="PTHR43204:SF1">
    <property type="entry name" value="ABC TRANSPORTER I FAMILY MEMBER 6, CHLOROPLASTIC"/>
    <property type="match status" value="1"/>
</dbReference>
<keyword evidence="1" id="KW-0547">Nucleotide-binding</keyword>
<accession>A0A382KKL9</accession>